<keyword evidence="2" id="KW-0479">Metal-binding</keyword>
<keyword evidence="3" id="KW-0227">DNA damage</keyword>
<evidence type="ECO:0000256" key="2">
    <source>
        <dbReference type="ARBA" id="ARBA00022723"/>
    </source>
</evidence>
<evidence type="ECO:0000256" key="1">
    <source>
        <dbReference type="ARBA" id="ARBA00022705"/>
    </source>
</evidence>
<keyword evidence="4" id="KW-0862">Zinc</keyword>
<evidence type="ECO:0000313" key="8">
    <source>
        <dbReference type="EMBL" id="DAE04141.1"/>
    </source>
</evidence>
<evidence type="ECO:0000256" key="4">
    <source>
        <dbReference type="ARBA" id="ARBA00022833"/>
    </source>
</evidence>
<dbReference type="InterPro" id="IPR012339">
    <property type="entry name" value="Phage_T4_Gp32_ssDNA-bd"/>
</dbReference>
<keyword evidence="1" id="KW-0235">DNA replication</keyword>
<reference evidence="8" key="1">
    <citation type="journal article" date="2021" name="Proc. Natl. Acad. Sci. U.S.A.">
        <title>A Catalog of Tens of Thousands of Viruses from Human Metagenomes Reveals Hidden Associations with Chronic Diseases.</title>
        <authorList>
            <person name="Tisza M.J."/>
            <person name="Buck C.B."/>
        </authorList>
    </citation>
    <scope>NUCLEOTIDE SEQUENCE</scope>
    <source>
        <strain evidence="8">CtmpG14</strain>
    </source>
</reference>
<dbReference type="GO" id="GO:0046872">
    <property type="term" value="F:metal ion binding"/>
    <property type="evidence" value="ECO:0007669"/>
    <property type="project" value="UniProtKB-KW"/>
</dbReference>
<dbReference type="Gene3D" id="3.90.198.10">
    <property type="entry name" value="Replication Fork Single-Stranded Dna Binding Protein"/>
    <property type="match status" value="1"/>
</dbReference>
<dbReference type="Pfam" id="PF08804">
    <property type="entry name" value="gp32"/>
    <property type="match status" value="1"/>
</dbReference>
<dbReference type="GO" id="GO:0006281">
    <property type="term" value="P:DNA repair"/>
    <property type="evidence" value="ECO:0007669"/>
    <property type="project" value="UniProtKB-KW"/>
</dbReference>
<accession>A0A8S5PC03</accession>
<organism evidence="8">
    <name type="scientific">Siphoviridae sp. ctmpG14</name>
    <dbReference type="NCBI Taxonomy" id="2825654"/>
    <lineage>
        <taxon>Viruses</taxon>
        <taxon>Duplodnaviria</taxon>
        <taxon>Heunggongvirae</taxon>
        <taxon>Uroviricota</taxon>
        <taxon>Caudoviricetes</taxon>
    </lineage>
</organism>
<proteinExistence type="predicted"/>
<protein>
    <submittedName>
        <fullName evidence="8">SsDNA-binding protein</fullName>
    </submittedName>
</protein>
<dbReference type="InterPro" id="IPR044947">
    <property type="entry name" value="Phage_T4_Gp32_ssDNA-bd_sf"/>
</dbReference>
<keyword evidence="6" id="KW-0234">DNA repair</keyword>
<dbReference type="GO" id="GO:0006260">
    <property type="term" value="P:DNA replication"/>
    <property type="evidence" value="ECO:0007669"/>
    <property type="project" value="UniProtKB-KW"/>
</dbReference>
<evidence type="ECO:0000256" key="6">
    <source>
        <dbReference type="ARBA" id="ARBA00023204"/>
    </source>
</evidence>
<sequence length="309" mass="33750">MDLSKLQNILNKKKAERARNDIKVMTPKKGTSRFVLLPGWNPADRETFWHDYGEHWCKDLGKANAKGQPQIVAKVICNNKTFGTPCPICEALSEAVSNCVNDEQKKAIVSNFGSVQRYLVNVLALDSETPNEPQILMIGGRAFDQLVEQVGKWSKQLFDEVNPQVFSITRTGEGFDTTYVVSINPETYPMPAGVKEKIHDLDAYCHSTTPAEVGKGLQTFARLGVNVSAIASSYVPESHQIATQPKPAVENAQTVVSQPVVTPIAPTQEIKPVPVQSVAEPKMPSIADDLDSMLASLNAPNTIDPADLP</sequence>
<evidence type="ECO:0000256" key="3">
    <source>
        <dbReference type="ARBA" id="ARBA00022763"/>
    </source>
</evidence>
<evidence type="ECO:0000256" key="5">
    <source>
        <dbReference type="ARBA" id="ARBA00023125"/>
    </source>
</evidence>
<feature type="domain" description="Bacteriophage T4 Gp32 single-stranded DNA-binding" evidence="7">
    <location>
        <begin position="79"/>
        <end position="208"/>
    </location>
</feature>
<name>A0A8S5PC03_9CAUD</name>
<dbReference type="GO" id="GO:0003697">
    <property type="term" value="F:single-stranded DNA binding"/>
    <property type="evidence" value="ECO:0007669"/>
    <property type="project" value="InterPro"/>
</dbReference>
<keyword evidence="5" id="KW-0238">DNA-binding</keyword>
<evidence type="ECO:0000259" key="7">
    <source>
        <dbReference type="Pfam" id="PF08804"/>
    </source>
</evidence>
<dbReference type="EMBL" id="BK015384">
    <property type="protein sequence ID" value="DAE04141.1"/>
    <property type="molecule type" value="Genomic_DNA"/>
</dbReference>